<comment type="caution">
    <text evidence="2">The sequence shown here is derived from an EMBL/GenBank/DDBJ whole genome shotgun (WGS) entry which is preliminary data.</text>
</comment>
<evidence type="ECO:0000256" key="1">
    <source>
        <dbReference type="SAM" id="SignalP"/>
    </source>
</evidence>
<proteinExistence type="predicted"/>
<feature type="signal peptide" evidence="1">
    <location>
        <begin position="1"/>
        <end position="26"/>
    </location>
</feature>
<gene>
    <name evidence="2" type="ORF">AS156_19415</name>
</gene>
<reference evidence="2 3" key="1">
    <citation type="submission" date="2015-11" db="EMBL/GenBank/DDBJ databases">
        <title>Draft Genome Sequence of the Strain BR 10303 (Bradyrhizobium sp.) isolated from nodules of Centrolobium paraense.</title>
        <authorList>
            <person name="Zelli J.E."/>
            <person name="Simoes-Araujo J.L."/>
            <person name="Barauna A.C."/>
            <person name="Silva K."/>
        </authorList>
    </citation>
    <scope>NUCLEOTIDE SEQUENCE [LARGE SCALE GENOMIC DNA]</scope>
    <source>
        <strain evidence="2 3">BR 10303</strain>
    </source>
</reference>
<evidence type="ECO:0008006" key="4">
    <source>
        <dbReference type="Google" id="ProtNLM"/>
    </source>
</evidence>
<dbReference type="AlphaFoldDB" id="A0A109JF96"/>
<dbReference type="RefSeq" id="WP_066513699.1">
    <property type="nucleotide sequence ID" value="NZ_LNCU01000112.1"/>
</dbReference>
<feature type="chain" id="PRO_5007136740" description="SH3 domain-containing protein" evidence="1">
    <location>
        <begin position="27"/>
        <end position="125"/>
    </location>
</feature>
<keyword evidence="1" id="KW-0732">Signal</keyword>
<organism evidence="2 3">
    <name type="scientific">Bradyrhizobium macuxiense</name>
    <dbReference type="NCBI Taxonomy" id="1755647"/>
    <lineage>
        <taxon>Bacteria</taxon>
        <taxon>Pseudomonadati</taxon>
        <taxon>Pseudomonadota</taxon>
        <taxon>Alphaproteobacteria</taxon>
        <taxon>Hyphomicrobiales</taxon>
        <taxon>Nitrobacteraceae</taxon>
        <taxon>Bradyrhizobium</taxon>
    </lineage>
</organism>
<dbReference type="EMBL" id="LNCU01000112">
    <property type="protein sequence ID" value="KWV47838.1"/>
    <property type="molecule type" value="Genomic_DNA"/>
</dbReference>
<keyword evidence="3" id="KW-1185">Reference proteome</keyword>
<dbReference type="Proteomes" id="UP000057737">
    <property type="component" value="Unassembled WGS sequence"/>
</dbReference>
<dbReference type="OrthoDB" id="8234880at2"/>
<evidence type="ECO:0000313" key="3">
    <source>
        <dbReference type="Proteomes" id="UP000057737"/>
    </source>
</evidence>
<name>A0A109JF96_9BRAD</name>
<sequence>MSDKSILASILCSAMILGSLGASVHAQTPSSCKGTHAGAKGAPLFSPPLASVVTGTRRVQFYSAPNLHCPINGVFVVPKDELVTYAQTRDGWSSVMYANPTTGNNVSGWVRSARLKQAGTVGPKQ</sequence>
<evidence type="ECO:0000313" key="2">
    <source>
        <dbReference type="EMBL" id="KWV47838.1"/>
    </source>
</evidence>
<accession>A0A109JF96</accession>
<protein>
    <recommendedName>
        <fullName evidence="4">SH3 domain-containing protein</fullName>
    </recommendedName>
</protein>